<accession>A0A5B7IGF3</accession>
<keyword evidence="2" id="KW-1185">Reference proteome</keyword>
<reference evidence="1 2" key="1">
    <citation type="submission" date="2019-05" db="EMBL/GenBank/DDBJ databases">
        <title>Another draft genome of Portunus trituberculatus and its Hox gene families provides insights of decapod evolution.</title>
        <authorList>
            <person name="Jeong J.-H."/>
            <person name="Song I."/>
            <person name="Kim S."/>
            <person name="Choi T."/>
            <person name="Kim D."/>
            <person name="Ryu S."/>
            <person name="Kim W."/>
        </authorList>
    </citation>
    <scope>NUCLEOTIDE SEQUENCE [LARGE SCALE GENOMIC DNA]</scope>
    <source>
        <tissue evidence="1">Muscle</tissue>
    </source>
</reference>
<organism evidence="1 2">
    <name type="scientific">Portunus trituberculatus</name>
    <name type="common">Swimming crab</name>
    <name type="synonym">Neptunus trituberculatus</name>
    <dbReference type="NCBI Taxonomy" id="210409"/>
    <lineage>
        <taxon>Eukaryota</taxon>
        <taxon>Metazoa</taxon>
        <taxon>Ecdysozoa</taxon>
        <taxon>Arthropoda</taxon>
        <taxon>Crustacea</taxon>
        <taxon>Multicrustacea</taxon>
        <taxon>Malacostraca</taxon>
        <taxon>Eumalacostraca</taxon>
        <taxon>Eucarida</taxon>
        <taxon>Decapoda</taxon>
        <taxon>Pleocyemata</taxon>
        <taxon>Brachyura</taxon>
        <taxon>Eubrachyura</taxon>
        <taxon>Portunoidea</taxon>
        <taxon>Portunidae</taxon>
        <taxon>Portuninae</taxon>
        <taxon>Portunus</taxon>
    </lineage>
</organism>
<evidence type="ECO:0000313" key="1">
    <source>
        <dbReference type="EMBL" id="MPC79938.1"/>
    </source>
</evidence>
<sequence>MTTLPASIYRCLLSLYHALVMEKSDNSDFDVSDSVTAPHSPATSTPRVIQGCTRQHLHLSSAIRLEHGEKKKYPCTYWVILSFS</sequence>
<evidence type="ECO:0000313" key="2">
    <source>
        <dbReference type="Proteomes" id="UP000324222"/>
    </source>
</evidence>
<gene>
    <name evidence="1" type="ORF">E2C01_074496</name>
</gene>
<comment type="caution">
    <text evidence="1">The sequence shown here is derived from an EMBL/GenBank/DDBJ whole genome shotgun (WGS) entry which is preliminary data.</text>
</comment>
<protein>
    <submittedName>
        <fullName evidence="1">Uncharacterized protein</fullName>
    </submittedName>
</protein>
<dbReference type="Proteomes" id="UP000324222">
    <property type="component" value="Unassembled WGS sequence"/>
</dbReference>
<name>A0A5B7IGF3_PORTR</name>
<dbReference type="AlphaFoldDB" id="A0A5B7IGF3"/>
<dbReference type="EMBL" id="VSRR010052515">
    <property type="protein sequence ID" value="MPC79938.1"/>
    <property type="molecule type" value="Genomic_DNA"/>
</dbReference>
<proteinExistence type="predicted"/>